<evidence type="ECO:0000256" key="4">
    <source>
        <dbReference type="ARBA" id="ARBA00022989"/>
    </source>
</evidence>
<keyword evidence="5 6" id="KW-0472">Membrane</keyword>
<keyword evidence="2" id="KW-1003">Cell membrane</keyword>
<dbReference type="InterPro" id="IPR039653">
    <property type="entry name" value="Prenyltransferase"/>
</dbReference>
<feature type="transmembrane region" description="Helical" evidence="6">
    <location>
        <begin position="354"/>
        <end position="376"/>
    </location>
</feature>
<dbReference type="InterPro" id="IPR036412">
    <property type="entry name" value="HAD-like_sf"/>
</dbReference>
<gene>
    <name evidence="7" type="ORF">GJ699_23765</name>
</gene>
<sequence length="491" mass="53595">MRPATNAPAHAVDLAAMPLCVDCDGTLIYTDLLFESFLLLLKHHFWQALLVPFWLLAHGKAATKLRIAALVPIDATLLPYTPQVLDYLRNQRSQGRRVVLATASAQAYAEAIAAHLQLFDQVVATNHADGRNLSAERKAAELNRLFGQGGYEYLGNSHDDLPVWRDAGHIAVANASASVVRGAQALGPANIIAAHPQRLARAALKSLRPHQWLKNLLVFVPLAMGHALDQHALLMQALQAFLCFGLCASSVYVLNDLLDIDADRAHHRKKNRPFASGALPIPLGVALMLLSLGLAVALLALLPPSFAAVMVLYYASTLVYSFRLKRQVVVDIMMLSGLYTLRILAGAAATGIELSFWLLSFSVFIFLSLALVKRYAELQLLLSQSQSKTAGRGYRTADLPVLLALGSASGFSAIQVLALYINSPEVRVLYRQPQLLWLVIPLMAYWITRVWLKTHRGEMHDDPVVFAAKDWQSLLIGGLIFGIACLAAAAP</sequence>
<dbReference type="Gene3D" id="1.10.357.140">
    <property type="entry name" value="UbiA prenyltransferase"/>
    <property type="match status" value="1"/>
</dbReference>
<dbReference type="Pfam" id="PF12710">
    <property type="entry name" value="HAD"/>
    <property type="match status" value="1"/>
</dbReference>
<keyword evidence="3 6" id="KW-0812">Transmembrane</keyword>
<dbReference type="InterPro" id="IPR044878">
    <property type="entry name" value="UbiA_sf"/>
</dbReference>
<dbReference type="GO" id="GO:0009247">
    <property type="term" value="P:glycolipid biosynthetic process"/>
    <property type="evidence" value="ECO:0007669"/>
    <property type="project" value="TreeGrafter"/>
</dbReference>
<name>A0A6I2L5G6_9BURK</name>
<dbReference type="EMBL" id="WKJK01000014">
    <property type="protein sequence ID" value="MRW93020.1"/>
    <property type="molecule type" value="Genomic_DNA"/>
</dbReference>
<evidence type="ECO:0000256" key="2">
    <source>
        <dbReference type="ARBA" id="ARBA00022475"/>
    </source>
</evidence>
<accession>A0A6I2L5G6</accession>
<dbReference type="InterPro" id="IPR000537">
    <property type="entry name" value="UbiA_prenyltransferase"/>
</dbReference>
<feature type="transmembrane region" description="Helical" evidence="6">
    <location>
        <begin position="305"/>
        <end position="322"/>
    </location>
</feature>
<dbReference type="Pfam" id="PF01040">
    <property type="entry name" value="UbiA"/>
    <property type="match status" value="1"/>
</dbReference>
<feature type="transmembrane region" description="Helical" evidence="6">
    <location>
        <begin position="397"/>
        <end position="422"/>
    </location>
</feature>
<protein>
    <submittedName>
        <fullName evidence="7">UbiA family prenyltransferase</fullName>
    </submittedName>
</protein>
<evidence type="ECO:0000313" key="8">
    <source>
        <dbReference type="Proteomes" id="UP000433309"/>
    </source>
</evidence>
<dbReference type="GO" id="GO:0016765">
    <property type="term" value="F:transferase activity, transferring alkyl or aryl (other than methyl) groups"/>
    <property type="evidence" value="ECO:0007669"/>
    <property type="project" value="InterPro"/>
</dbReference>
<dbReference type="PANTHER" id="PTHR11048:SF5">
    <property type="entry name" value="DECAPRENYL-PHOSPHATE PHOSPHORIBOSYLTRANSFERASE"/>
    <property type="match status" value="1"/>
</dbReference>
<dbReference type="Gene3D" id="3.40.50.1000">
    <property type="entry name" value="HAD superfamily/HAD-like"/>
    <property type="match status" value="1"/>
</dbReference>
<dbReference type="RefSeq" id="WP_154381007.1">
    <property type="nucleotide sequence ID" value="NZ_WKJK01000014.1"/>
</dbReference>
<evidence type="ECO:0000256" key="3">
    <source>
        <dbReference type="ARBA" id="ARBA00022692"/>
    </source>
</evidence>
<dbReference type="SUPFAM" id="SSF56784">
    <property type="entry name" value="HAD-like"/>
    <property type="match status" value="1"/>
</dbReference>
<feature type="transmembrane region" description="Helical" evidence="6">
    <location>
        <begin position="473"/>
        <end position="490"/>
    </location>
</feature>
<keyword evidence="8" id="KW-1185">Reference proteome</keyword>
<dbReference type="GO" id="GO:0005886">
    <property type="term" value="C:plasma membrane"/>
    <property type="evidence" value="ECO:0007669"/>
    <property type="project" value="TreeGrafter"/>
</dbReference>
<feature type="transmembrane region" description="Helical" evidence="6">
    <location>
        <begin position="434"/>
        <end position="452"/>
    </location>
</feature>
<comment type="caution">
    <text evidence="7">The sequence shown here is derived from an EMBL/GenBank/DDBJ whole genome shotgun (WGS) entry which is preliminary data.</text>
</comment>
<dbReference type="PANTHER" id="PTHR11048">
    <property type="entry name" value="PRENYLTRANSFERASES"/>
    <property type="match status" value="1"/>
</dbReference>
<reference evidence="7 8" key="1">
    <citation type="submission" date="2019-11" db="EMBL/GenBank/DDBJ databases">
        <title>Novel species isolated from a subtropical stream in China.</title>
        <authorList>
            <person name="Lu H."/>
        </authorList>
    </citation>
    <scope>NUCLEOTIDE SEQUENCE [LARGE SCALE GENOMIC DNA]</scope>
    <source>
        <strain evidence="7 8">FT80W</strain>
    </source>
</reference>
<evidence type="ECO:0000256" key="6">
    <source>
        <dbReference type="SAM" id="Phobius"/>
    </source>
</evidence>
<organism evidence="7 8">
    <name type="scientific">Duganella guangzhouensis</name>
    <dbReference type="NCBI Taxonomy" id="2666084"/>
    <lineage>
        <taxon>Bacteria</taxon>
        <taxon>Pseudomonadati</taxon>
        <taxon>Pseudomonadota</taxon>
        <taxon>Betaproteobacteria</taxon>
        <taxon>Burkholderiales</taxon>
        <taxon>Oxalobacteraceae</taxon>
        <taxon>Telluria group</taxon>
        <taxon>Duganella</taxon>
    </lineage>
</organism>
<dbReference type="CDD" id="cd13963">
    <property type="entry name" value="PT_UbiA_2"/>
    <property type="match status" value="1"/>
</dbReference>
<evidence type="ECO:0000313" key="7">
    <source>
        <dbReference type="EMBL" id="MRW93020.1"/>
    </source>
</evidence>
<feature type="transmembrane region" description="Helical" evidence="6">
    <location>
        <begin position="234"/>
        <end position="254"/>
    </location>
</feature>
<dbReference type="AlphaFoldDB" id="A0A6I2L5G6"/>
<dbReference type="Proteomes" id="UP000433309">
    <property type="component" value="Unassembled WGS sequence"/>
</dbReference>
<keyword evidence="7" id="KW-0808">Transferase</keyword>
<keyword evidence="4 6" id="KW-1133">Transmembrane helix</keyword>
<evidence type="ECO:0000256" key="1">
    <source>
        <dbReference type="ARBA" id="ARBA00004141"/>
    </source>
</evidence>
<dbReference type="InterPro" id="IPR023214">
    <property type="entry name" value="HAD_sf"/>
</dbReference>
<feature type="transmembrane region" description="Helical" evidence="6">
    <location>
        <begin position="274"/>
        <end position="299"/>
    </location>
</feature>
<dbReference type="NCBIfam" id="NF006088">
    <property type="entry name" value="PRK08238.1"/>
    <property type="match status" value="1"/>
</dbReference>
<proteinExistence type="predicted"/>
<evidence type="ECO:0000256" key="5">
    <source>
        <dbReference type="ARBA" id="ARBA00023136"/>
    </source>
</evidence>
<comment type="subcellular location">
    <subcellularLocation>
        <location evidence="1">Membrane</location>
        <topology evidence="1">Multi-pass membrane protein</topology>
    </subcellularLocation>
</comment>